<keyword evidence="3" id="KW-1185">Reference proteome</keyword>
<dbReference type="PANTHER" id="PTHR40940">
    <property type="entry name" value="PROTEIN BATD-RELATED"/>
    <property type="match status" value="1"/>
</dbReference>
<name>A0ABY1PRJ9_9BACT</name>
<keyword evidence="1" id="KW-0472">Membrane</keyword>
<evidence type="ECO:0000313" key="2">
    <source>
        <dbReference type="EMBL" id="SMP42574.1"/>
    </source>
</evidence>
<gene>
    <name evidence="2" type="ORF">SAMN06265222_101806</name>
</gene>
<comment type="caution">
    <text evidence="2">The sequence shown here is derived from an EMBL/GenBank/DDBJ whole genome shotgun (WGS) entry which is preliminary data.</text>
</comment>
<dbReference type="Proteomes" id="UP001158067">
    <property type="component" value="Unassembled WGS sequence"/>
</dbReference>
<keyword evidence="1" id="KW-0812">Transmembrane</keyword>
<dbReference type="PANTHER" id="PTHR40940:SF1">
    <property type="entry name" value="PROTEIN BATD"/>
    <property type="match status" value="1"/>
</dbReference>
<evidence type="ECO:0000256" key="1">
    <source>
        <dbReference type="SAM" id="Phobius"/>
    </source>
</evidence>
<protein>
    <submittedName>
        <fullName evidence="2">Oxygen tolerance</fullName>
    </submittedName>
</protein>
<dbReference type="Pfam" id="PF13584">
    <property type="entry name" value="BatD"/>
    <property type="match status" value="1"/>
</dbReference>
<dbReference type="RefSeq" id="WP_283430988.1">
    <property type="nucleotide sequence ID" value="NZ_FXUG01000001.1"/>
</dbReference>
<proteinExistence type="predicted"/>
<sequence length="452" mass="49741">MTGSRFVHRIFSVAMWWGLLALIPIQFVTADDVVVRTQLDPEKTVSIGERVVLKVDVLGKDAWAQLAESPSVRVPGAIVFKPPGQSTRLNETISGDNYTGQRYEWWIYPQRSGLMSIPEFSLSIQSKVFGAKDQPGPVSKSTAAVEIEVARPDGVSDQLEVLATSSLKATQSWSSDTKTLIVGDGITRTVEREIEKGPSLLLSPLDFANLDGVENFVKQPATDDKINRGELTGSRRDEVTYVFEKAGKVQLPNLQVEWFDTEAQELKTETLQGRTLTIQPSPEVAGAQPSSDSIEAGGTRNHRSGWLFVAGALALVLGGVYFYYGAVRNRWLHYLEARSCSEKTLFKRFVASAGSGDAARTLRDLVRWSDVVQDREPAPRLDSLFVAYGDAGDRQRLSELECAVDDQDVRSAKASFDGAGLIACVKVIRSRIRLRQRESVQVAQSVLPPLRG</sequence>
<organism evidence="2 3">
    <name type="scientific">Neorhodopirellula lusitana</name>
    <dbReference type="NCBI Taxonomy" id="445327"/>
    <lineage>
        <taxon>Bacteria</taxon>
        <taxon>Pseudomonadati</taxon>
        <taxon>Planctomycetota</taxon>
        <taxon>Planctomycetia</taxon>
        <taxon>Pirellulales</taxon>
        <taxon>Pirellulaceae</taxon>
        <taxon>Neorhodopirellula</taxon>
    </lineage>
</organism>
<keyword evidence="1" id="KW-1133">Transmembrane helix</keyword>
<dbReference type="EMBL" id="FXUG01000001">
    <property type="protein sequence ID" value="SMP42574.1"/>
    <property type="molecule type" value="Genomic_DNA"/>
</dbReference>
<accession>A0ABY1PRJ9</accession>
<feature type="transmembrane region" description="Helical" evidence="1">
    <location>
        <begin position="305"/>
        <end position="324"/>
    </location>
</feature>
<reference evidence="2 3" key="1">
    <citation type="submission" date="2017-05" db="EMBL/GenBank/DDBJ databases">
        <authorList>
            <person name="Varghese N."/>
            <person name="Submissions S."/>
        </authorList>
    </citation>
    <scope>NUCLEOTIDE SEQUENCE [LARGE SCALE GENOMIC DNA]</scope>
    <source>
        <strain evidence="2 3">DSM 25457</strain>
    </source>
</reference>
<evidence type="ECO:0000313" key="3">
    <source>
        <dbReference type="Proteomes" id="UP001158067"/>
    </source>
</evidence>
<dbReference type="InterPro" id="IPR025738">
    <property type="entry name" value="BatD"/>
</dbReference>